<dbReference type="Proteomes" id="UP001321542">
    <property type="component" value="Chromosome"/>
</dbReference>
<evidence type="ECO:0008006" key="4">
    <source>
        <dbReference type="Google" id="ProtNLM"/>
    </source>
</evidence>
<accession>A0ABM7FC32</accession>
<organism evidence="2 3">
    <name type="scientific">Streptomyces graminofaciens</name>
    <dbReference type="NCBI Taxonomy" id="68212"/>
    <lineage>
        <taxon>Bacteria</taxon>
        <taxon>Bacillati</taxon>
        <taxon>Actinomycetota</taxon>
        <taxon>Actinomycetes</taxon>
        <taxon>Kitasatosporales</taxon>
        <taxon>Streptomycetaceae</taxon>
        <taxon>Streptomyces</taxon>
    </lineage>
</organism>
<feature type="region of interest" description="Disordered" evidence="1">
    <location>
        <begin position="117"/>
        <end position="190"/>
    </location>
</feature>
<protein>
    <recommendedName>
        <fullName evidence="4">Helix-turn-helix domain-containing protein</fullName>
    </recommendedName>
</protein>
<evidence type="ECO:0000313" key="3">
    <source>
        <dbReference type="Proteomes" id="UP001321542"/>
    </source>
</evidence>
<evidence type="ECO:0000256" key="1">
    <source>
        <dbReference type="SAM" id="MobiDB-lite"/>
    </source>
</evidence>
<reference evidence="2 3" key="2">
    <citation type="journal article" date="2023" name="ChemBioChem">
        <title>Acyltransferase Domain Exchange between Two Independent Type I Polyketide Synthases in the Same Producer Strain of Macrolide Antibiotics.</title>
        <authorList>
            <person name="Kudo F."/>
            <person name="Kishikawa K."/>
            <person name="Tsuboi K."/>
            <person name="Kido T."/>
            <person name="Usui T."/>
            <person name="Hashimoto J."/>
            <person name="Shin-Ya K."/>
            <person name="Miyanaga A."/>
            <person name="Eguchi T."/>
        </authorList>
    </citation>
    <scope>NUCLEOTIDE SEQUENCE [LARGE SCALE GENOMIC DNA]</scope>
    <source>
        <strain evidence="2 3">A-8890</strain>
    </source>
</reference>
<feature type="compositionally biased region" description="Basic residues" evidence="1">
    <location>
        <begin position="166"/>
        <end position="175"/>
    </location>
</feature>
<feature type="region of interest" description="Disordered" evidence="1">
    <location>
        <begin position="1"/>
        <end position="38"/>
    </location>
</feature>
<name>A0ABM7FC32_9ACTN</name>
<dbReference type="EMBL" id="AP018448">
    <property type="protein sequence ID" value="BBC33867.1"/>
    <property type="molecule type" value="Genomic_DNA"/>
</dbReference>
<feature type="compositionally biased region" description="Pro residues" evidence="1">
    <location>
        <begin position="148"/>
        <end position="165"/>
    </location>
</feature>
<evidence type="ECO:0000313" key="2">
    <source>
        <dbReference type="EMBL" id="BBC33867.1"/>
    </source>
</evidence>
<feature type="region of interest" description="Disordered" evidence="1">
    <location>
        <begin position="241"/>
        <end position="281"/>
    </location>
</feature>
<sequence length="281" mass="30447">MDTQHPSAPSRARSRVAGNNHPHRRPHSGHSGGGLIHDHTRHTTRFTVVGNHLAQHPELSGLAIGLGVHIQSLPQNSHVDIRTLADRFPESRARVAAALRELETHGYLRREHVRTPNGQIITRTTSCNQPGRRAEADVETEPSADPVRPAPAPTPTPTPTPTHPPAPKKRERVPRKPLPPVPQPAYPSPTLLRTATDLLADLRHRDPRLFLSACDTNHLAPGVAAWLQRDVGPTAVRHALTTDLPPEGLPTSTGPCGTSFSRWTTPSPASSRSPRKGSSTT</sequence>
<feature type="compositionally biased region" description="Polar residues" evidence="1">
    <location>
        <begin position="117"/>
        <end position="129"/>
    </location>
</feature>
<feature type="compositionally biased region" description="Pro residues" evidence="1">
    <location>
        <begin position="176"/>
        <end position="187"/>
    </location>
</feature>
<gene>
    <name evidence="2" type="ORF">SGFS_051610</name>
</gene>
<reference evidence="2 3" key="1">
    <citation type="journal article" date="2010" name="ChemBioChem">
        <title>Cloning and characterization of the biosynthetic gene cluster of 16-membered macrolide antibiotic FD-891: involvement of a dual functional cytochrome P450 monooxygenase catalyzing epoxidation and hydroxylation.</title>
        <authorList>
            <person name="Kudo F."/>
            <person name="Motegi A."/>
            <person name="Mizoue K."/>
            <person name="Eguchi T."/>
        </authorList>
    </citation>
    <scope>NUCLEOTIDE SEQUENCE [LARGE SCALE GENOMIC DNA]</scope>
    <source>
        <strain evidence="2 3">A-8890</strain>
    </source>
</reference>
<proteinExistence type="predicted"/>
<dbReference type="RefSeq" id="WP_286253656.1">
    <property type="nucleotide sequence ID" value="NZ_AP018448.1"/>
</dbReference>
<feature type="compositionally biased region" description="Polar residues" evidence="1">
    <location>
        <begin position="250"/>
        <end position="260"/>
    </location>
</feature>
<feature type="compositionally biased region" description="Low complexity" evidence="1">
    <location>
        <begin position="261"/>
        <end position="281"/>
    </location>
</feature>
<keyword evidence="3" id="KW-1185">Reference proteome</keyword>